<accession>A0A9E7JX66</accession>
<keyword evidence="6" id="KW-0378">Hydrolase</keyword>
<dbReference type="PANTHER" id="PTHR14296">
    <property type="entry name" value="REMODELING AND SPACING FACTOR 1"/>
    <property type="match status" value="1"/>
</dbReference>
<comment type="subcellular location">
    <subcellularLocation>
        <location evidence="1">Nucleus</location>
    </subcellularLocation>
</comment>
<feature type="region of interest" description="Disordered" evidence="3">
    <location>
        <begin position="453"/>
        <end position="504"/>
    </location>
</feature>
<dbReference type="AlphaFoldDB" id="A0A9E7JX66"/>
<keyword evidence="6" id="KW-0347">Helicase</keyword>
<dbReference type="PANTHER" id="PTHR14296:SF3">
    <property type="entry name" value="DIKAR, ISOFORM F"/>
    <property type="match status" value="1"/>
</dbReference>
<protein>
    <submittedName>
        <fullName evidence="6">Atp-dependent rna helicase</fullName>
    </submittedName>
</protein>
<feature type="compositionally biased region" description="Low complexity" evidence="3">
    <location>
        <begin position="84"/>
        <end position="95"/>
    </location>
</feature>
<dbReference type="OrthoDB" id="303107at2759"/>
<dbReference type="InterPro" id="IPR028938">
    <property type="entry name" value="Rsf1-like"/>
</dbReference>
<evidence type="ECO:0000259" key="4">
    <source>
        <dbReference type="Pfam" id="PF02791"/>
    </source>
</evidence>
<keyword evidence="6" id="KW-0547">Nucleotide-binding</keyword>
<evidence type="ECO:0000259" key="5">
    <source>
        <dbReference type="Pfam" id="PF15612"/>
    </source>
</evidence>
<name>A0A9E7JX66_9LILI</name>
<feature type="compositionally biased region" description="Polar residues" evidence="3">
    <location>
        <begin position="633"/>
        <end position="642"/>
    </location>
</feature>
<dbReference type="InterPro" id="IPR028942">
    <property type="entry name" value="WHIM1_dom"/>
</dbReference>
<feature type="compositionally biased region" description="Basic and acidic residues" evidence="3">
    <location>
        <begin position="591"/>
        <end position="601"/>
    </location>
</feature>
<dbReference type="InterPro" id="IPR018501">
    <property type="entry name" value="DDT_dom"/>
</dbReference>
<evidence type="ECO:0000313" key="6">
    <source>
        <dbReference type="EMBL" id="URD96990.1"/>
    </source>
</evidence>
<gene>
    <name evidence="6" type="ORF">MUK42_29446</name>
</gene>
<feature type="compositionally biased region" description="Pro residues" evidence="3">
    <location>
        <begin position="46"/>
        <end position="56"/>
    </location>
</feature>
<keyword evidence="6" id="KW-0067">ATP-binding</keyword>
<feature type="compositionally biased region" description="Basic and acidic residues" evidence="3">
    <location>
        <begin position="722"/>
        <end position="732"/>
    </location>
</feature>
<keyword evidence="2" id="KW-0539">Nucleus</keyword>
<dbReference type="Proteomes" id="UP001055439">
    <property type="component" value="Chromosome 4"/>
</dbReference>
<dbReference type="GO" id="GO:0006355">
    <property type="term" value="P:regulation of DNA-templated transcription"/>
    <property type="evidence" value="ECO:0007669"/>
    <property type="project" value="InterPro"/>
</dbReference>
<evidence type="ECO:0000313" key="7">
    <source>
        <dbReference type="Proteomes" id="UP001055439"/>
    </source>
</evidence>
<dbReference type="Pfam" id="PF15612">
    <property type="entry name" value="WHIM1"/>
    <property type="match status" value="1"/>
</dbReference>
<dbReference type="GO" id="GO:0004386">
    <property type="term" value="F:helicase activity"/>
    <property type="evidence" value="ECO:0007669"/>
    <property type="project" value="UniProtKB-KW"/>
</dbReference>
<feature type="region of interest" description="Disordered" evidence="3">
    <location>
        <begin position="1"/>
        <end position="116"/>
    </location>
</feature>
<feature type="compositionally biased region" description="Basic and acidic residues" evidence="3">
    <location>
        <begin position="668"/>
        <end position="708"/>
    </location>
</feature>
<feature type="region of interest" description="Disordered" evidence="3">
    <location>
        <begin position="539"/>
        <end position="732"/>
    </location>
</feature>
<feature type="compositionally biased region" description="Basic and acidic residues" evidence="3">
    <location>
        <begin position="484"/>
        <end position="494"/>
    </location>
</feature>
<dbReference type="EMBL" id="CP097506">
    <property type="protein sequence ID" value="URD96990.1"/>
    <property type="molecule type" value="Genomic_DNA"/>
</dbReference>
<evidence type="ECO:0000256" key="1">
    <source>
        <dbReference type="ARBA" id="ARBA00004123"/>
    </source>
</evidence>
<reference evidence="6" key="1">
    <citation type="submission" date="2022-05" db="EMBL/GenBank/DDBJ databases">
        <title>The Musa troglodytarum L. genome provides insights into the mechanism of non-climacteric behaviour and enrichment of carotenoids.</title>
        <authorList>
            <person name="Wang J."/>
        </authorList>
    </citation>
    <scope>NUCLEOTIDE SEQUENCE</scope>
    <source>
        <tissue evidence="6">Leaf</tissue>
    </source>
</reference>
<evidence type="ECO:0000256" key="3">
    <source>
        <dbReference type="SAM" id="MobiDB-lite"/>
    </source>
</evidence>
<feature type="compositionally biased region" description="Polar residues" evidence="3">
    <location>
        <begin position="453"/>
        <end position="462"/>
    </location>
</feature>
<dbReference type="GO" id="GO:0031213">
    <property type="term" value="C:RSF complex"/>
    <property type="evidence" value="ECO:0007669"/>
    <property type="project" value="InterPro"/>
</dbReference>
<feature type="domain" description="WHIM1" evidence="5">
    <location>
        <begin position="233"/>
        <end position="266"/>
    </location>
</feature>
<sequence>MASASSPCRRLLPSSSSSLLDRPPAAAPASPPPDLPPSKLIFAPMPDDPPAAPPPAADESSSPGEDLQPPPPQADPSPRKTRFPRACTSRPAAAARPPPPERRPVTRREKEQQQKAGRVIMPLVQPPPPSQLPRWELRSMWELASVLNFLHVFRPLLNIGMEFSAEELETALITPNSTLDDVHMPLLKAIPPVTRMALGRATWVTVLCRKLRDWWHWVADGEIPIVASHGAEIETYKTLDPGTRVLILKALCDIRVEQEDIRNFIDNSLKRGIQLSAFRKERIGGDSHGISYWYEDDPIIGHRLYREIRRVEAKKIRTKGSSSAPVISFQWETVATNLDEFQDVSEKLFSSKNRTEASVGKKLKIDSLPEIEKIHKKKERLLKKQHREALLLDSLFSADGISSGRALRDRKPVTYTFDDYDRSINEAIKITKKRQSSPENVARRAVVGRTEVSTNGKWNGSSEIDLVDYDAQSPKSNDNEETDVEHQDEPLDRSNRRRKRPQRYSEKDFVDIVSDIDADFDSDDDIVGEAVYDEEYLRSRKQRKVSSGSEGDEEYRWEEENAEDDEEEEYSLSTSEDVEEQNHHRTLPNRTRRETKLRSVDELQTGLRRSKRAMRTRVNYRQYELSDTDTDSTKPSKSNATDASDDLELSTESQDSQNDDEEGSQEIAENKMTMDHVEAEQKEQQHAVEKTDGNRHEGDGVQKIRFLDLNELAPGTGFDDGPSTKDEDTGDF</sequence>
<organism evidence="6 7">
    <name type="scientific">Musa troglodytarum</name>
    <name type="common">fe'i banana</name>
    <dbReference type="NCBI Taxonomy" id="320322"/>
    <lineage>
        <taxon>Eukaryota</taxon>
        <taxon>Viridiplantae</taxon>
        <taxon>Streptophyta</taxon>
        <taxon>Embryophyta</taxon>
        <taxon>Tracheophyta</taxon>
        <taxon>Spermatophyta</taxon>
        <taxon>Magnoliopsida</taxon>
        <taxon>Liliopsida</taxon>
        <taxon>Zingiberales</taxon>
        <taxon>Musaceae</taxon>
        <taxon>Musa</taxon>
    </lineage>
</organism>
<feature type="domain" description="DDT" evidence="4">
    <location>
        <begin position="145"/>
        <end position="190"/>
    </location>
</feature>
<feature type="compositionally biased region" description="Acidic residues" evidence="3">
    <location>
        <begin position="550"/>
        <end position="570"/>
    </location>
</feature>
<feature type="compositionally biased region" description="Low complexity" evidence="3">
    <location>
        <begin position="1"/>
        <end position="24"/>
    </location>
</feature>
<feature type="compositionally biased region" description="Pro residues" evidence="3">
    <location>
        <begin position="25"/>
        <end position="36"/>
    </location>
</feature>
<dbReference type="Pfam" id="PF02791">
    <property type="entry name" value="DDT"/>
    <property type="match status" value="1"/>
</dbReference>
<keyword evidence="7" id="KW-1185">Reference proteome</keyword>
<feature type="compositionally biased region" description="Basic and acidic residues" evidence="3">
    <location>
        <begin position="99"/>
        <end position="113"/>
    </location>
</feature>
<evidence type="ECO:0000256" key="2">
    <source>
        <dbReference type="ARBA" id="ARBA00023242"/>
    </source>
</evidence>
<proteinExistence type="predicted"/>